<evidence type="ECO:0000313" key="1">
    <source>
        <dbReference type="EMBL" id="TGB18275.1"/>
    </source>
</evidence>
<sequence>MTFPLQPAHYLLAKDRRLQPVIDTHDPFFTTANTTTPVFTLDITFPEGVESYLDIPLHPLD</sequence>
<gene>
    <name evidence="1" type="ORF">E4099_02170</name>
</gene>
<keyword evidence="2" id="KW-1185">Reference proteome</keyword>
<dbReference type="AlphaFoldDB" id="A0A4Z0HD73"/>
<name>A0A4Z0HD73_9ACTN</name>
<dbReference type="Proteomes" id="UP000297948">
    <property type="component" value="Unassembled WGS sequence"/>
</dbReference>
<organism evidence="1 2">
    <name type="scientific">Streptomyces palmae</name>
    <dbReference type="NCBI Taxonomy" id="1701085"/>
    <lineage>
        <taxon>Bacteria</taxon>
        <taxon>Bacillati</taxon>
        <taxon>Actinomycetota</taxon>
        <taxon>Actinomycetes</taxon>
        <taxon>Kitasatosporales</taxon>
        <taxon>Streptomycetaceae</taxon>
        <taxon>Streptomyces</taxon>
    </lineage>
</organism>
<comment type="caution">
    <text evidence="1">The sequence shown here is derived from an EMBL/GenBank/DDBJ whole genome shotgun (WGS) entry which is preliminary data.</text>
</comment>
<accession>A0A4Z0HD73</accession>
<reference evidence="1 2" key="1">
    <citation type="submission" date="2019-03" db="EMBL/GenBank/DDBJ databases">
        <authorList>
            <person name="Gonzalez-Pimentel J.L."/>
        </authorList>
    </citation>
    <scope>NUCLEOTIDE SEQUENCE [LARGE SCALE GENOMIC DNA]</scope>
    <source>
        <strain evidence="1 2">JCM 31289</strain>
    </source>
</reference>
<dbReference type="EMBL" id="SRID01000009">
    <property type="protein sequence ID" value="TGB18275.1"/>
    <property type="molecule type" value="Genomic_DNA"/>
</dbReference>
<proteinExistence type="predicted"/>
<dbReference type="RefSeq" id="WP_135337168.1">
    <property type="nucleotide sequence ID" value="NZ_JBHLTX010000019.1"/>
</dbReference>
<protein>
    <submittedName>
        <fullName evidence="1">Uncharacterized protein</fullName>
    </submittedName>
</protein>
<evidence type="ECO:0000313" key="2">
    <source>
        <dbReference type="Proteomes" id="UP000297948"/>
    </source>
</evidence>